<dbReference type="KEGG" id="trs:Terro_0102"/>
<dbReference type="InterPro" id="IPR017900">
    <property type="entry name" value="4Fe4S_Fe_S_CS"/>
</dbReference>
<dbReference type="Pfam" id="PF11870">
    <property type="entry name" value="LutB_C"/>
    <property type="match status" value="1"/>
</dbReference>
<evidence type="ECO:0000256" key="5">
    <source>
        <dbReference type="ARBA" id="ARBA00022982"/>
    </source>
</evidence>
<dbReference type="SUPFAM" id="SSF100950">
    <property type="entry name" value="NagB/RpiA/CoA transferase-like"/>
    <property type="match status" value="1"/>
</dbReference>
<evidence type="ECO:0000256" key="6">
    <source>
        <dbReference type="ARBA" id="ARBA00023004"/>
    </source>
</evidence>
<keyword evidence="4" id="KW-0677">Repeat</keyword>
<dbReference type="PANTHER" id="PTHR47153:SF2">
    <property type="entry name" value="LACTATE UTILIZATION PROTEIN B"/>
    <property type="match status" value="1"/>
</dbReference>
<evidence type="ECO:0000256" key="7">
    <source>
        <dbReference type="ARBA" id="ARBA00023014"/>
    </source>
</evidence>
<dbReference type="PROSITE" id="PS00198">
    <property type="entry name" value="4FE4S_FER_1"/>
    <property type="match status" value="1"/>
</dbReference>
<keyword evidence="2" id="KW-0004">4Fe-4S</keyword>
<dbReference type="InterPro" id="IPR017896">
    <property type="entry name" value="4Fe4S_Fe-S-bd"/>
</dbReference>
<dbReference type="STRING" id="926566.Terro_0102"/>
<keyword evidence="3" id="KW-0479">Metal-binding</keyword>
<accession>I3ZB35</accession>
<evidence type="ECO:0000259" key="8">
    <source>
        <dbReference type="PROSITE" id="PS51379"/>
    </source>
</evidence>
<evidence type="ECO:0000256" key="4">
    <source>
        <dbReference type="ARBA" id="ARBA00022737"/>
    </source>
</evidence>
<evidence type="ECO:0000256" key="1">
    <source>
        <dbReference type="ARBA" id="ARBA00022448"/>
    </source>
</evidence>
<dbReference type="GO" id="GO:0046872">
    <property type="term" value="F:metal ion binding"/>
    <property type="evidence" value="ECO:0007669"/>
    <property type="project" value="UniProtKB-KW"/>
</dbReference>
<gene>
    <name evidence="9" type="ordered locus">Terro_0102</name>
</gene>
<dbReference type="InterPro" id="IPR009051">
    <property type="entry name" value="Helical_ferredxn"/>
</dbReference>
<dbReference type="AlphaFoldDB" id="I3ZB35"/>
<dbReference type="EMBL" id="CP003379">
    <property type="protein sequence ID" value="AFL86453.1"/>
    <property type="molecule type" value="Genomic_DNA"/>
</dbReference>
<keyword evidence="10" id="KW-1185">Reference proteome</keyword>
<name>I3ZB35_TERRK</name>
<dbReference type="SUPFAM" id="SSF54862">
    <property type="entry name" value="4Fe-4S ferredoxins"/>
    <property type="match status" value="1"/>
</dbReference>
<evidence type="ECO:0000313" key="9">
    <source>
        <dbReference type="EMBL" id="AFL86453.1"/>
    </source>
</evidence>
<dbReference type="GO" id="GO:0051539">
    <property type="term" value="F:4 iron, 4 sulfur cluster binding"/>
    <property type="evidence" value="ECO:0007669"/>
    <property type="project" value="UniProtKB-KW"/>
</dbReference>
<proteinExistence type="predicted"/>
<reference evidence="9 10" key="1">
    <citation type="submission" date="2012-06" db="EMBL/GenBank/DDBJ databases">
        <title>Complete genome of Terriglobus roseus DSM 18391.</title>
        <authorList>
            <consortium name="US DOE Joint Genome Institute (JGI-PGF)"/>
            <person name="Lucas S."/>
            <person name="Copeland A."/>
            <person name="Lapidus A."/>
            <person name="Glavina del Rio T."/>
            <person name="Dalin E."/>
            <person name="Tice H."/>
            <person name="Bruce D."/>
            <person name="Goodwin L."/>
            <person name="Pitluck S."/>
            <person name="Peters L."/>
            <person name="Mikhailova N."/>
            <person name="Munk A.C.C."/>
            <person name="Kyrpides N."/>
            <person name="Mavromatis K."/>
            <person name="Ivanova N."/>
            <person name="Brettin T."/>
            <person name="Detter J.C."/>
            <person name="Han C."/>
            <person name="Larimer F."/>
            <person name="Land M."/>
            <person name="Hauser L."/>
            <person name="Markowitz V."/>
            <person name="Cheng J.-F."/>
            <person name="Hugenholtz P."/>
            <person name="Woyke T."/>
            <person name="Wu D."/>
            <person name="Brambilla E."/>
            <person name="Klenk H.-P."/>
            <person name="Eisen J.A."/>
        </authorList>
    </citation>
    <scope>NUCLEOTIDE SEQUENCE [LARGE SCALE GENOMIC DNA]</scope>
    <source>
        <strain evidence="10">DSM 18391 / NRRL B-41598 / KBS 63</strain>
    </source>
</reference>
<dbReference type="PATRIC" id="fig|926566.3.peg.102"/>
<keyword evidence="7" id="KW-0411">Iron-sulfur</keyword>
<dbReference type="HOGENOM" id="CLU_027059_1_0_0"/>
<dbReference type="InterPro" id="IPR024185">
    <property type="entry name" value="FTHF_cligase-like_sf"/>
</dbReference>
<sequence length="509" mass="56478">MSVRVGHTAEKASFPILAHDILQDDQTRRNVRHATDVIRNKRALRVEEMPDWQDLRTAGHAIKTHTLLHLPHYLEMFERNCVAAGGQVHWARDADEANAIAIRLINAAAKQQANAHPEVIKVKSETAGTHVPLRPEVIKVKTMTSDEIGMNAALEKNNITPWETDLADMIVQMGHDEPSHIVVPALHKNRHQVRELFLENMKLTELGTEAEDLTQAARHYLRKKFLEVGIGVSGANFAIAETGGVVVVESEGNGRMCVTMPKTLITLVGIEKVIPKFDDLEVFLQLLPRSATGERMNPYNSIWTGTTANDGPAEFHVILLDNGRTRMMANVRERETLNCIRCGACLNACPVYRETGGHAYGSIYSGPIGAILSPQLNGMKHSRSLPYASSLCGACYEVCPVKINIPETLIHLRGKIVAADQNSITGKFSQESMGMKMAAHLFEHPRQYEAAQRMARTGQGIFEKDGKLVNLPGMAGGWTQFRDLRALPEQTFREWWKKNRANGQKGGDA</sequence>
<evidence type="ECO:0000313" key="10">
    <source>
        <dbReference type="Proteomes" id="UP000006056"/>
    </source>
</evidence>
<dbReference type="eggNOG" id="COG1139">
    <property type="taxonomic scope" value="Bacteria"/>
</dbReference>
<keyword evidence="1" id="KW-0813">Transport</keyword>
<dbReference type="RefSeq" id="WP_014784022.1">
    <property type="nucleotide sequence ID" value="NC_018014.1"/>
</dbReference>
<dbReference type="Gene3D" id="3.40.50.10420">
    <property type="entry name" value="NagB/RpiA/CoA transferase-like"/>
    <property type="match status" value="1"/>
</dbReference>
<keyword evidence="6" id="KW-0408">Iron</keyword>
<dbReference type="PROSITE" id="PS51379">
    <property type="entry name" value="4FE4S_FER_2"/>
    <property type="match status" value="1"/>
</dbReference>
<dbReference type="PANTHER" id="PTHR47153">
    <property type="entry name" value="LACTATE UTILIZATION PROTEIN B"/>
    <property type="match status" value="1"/>
</dbReference>
<dbReference type="InterPro" id="IPR037171">
    <property type="entry name" value="NagB/RpiA_transferase-like"/>
</dbReference>
<dbReference type="Gene3D" id="1.10.1060.10">
    <property type="entry name" value="Alpha-helical ferredoxin"/>
    <property type="match status" value="1"/>
</dbReference>
<dbReference type="Pfam" id="PF02589">
    <property type="entry name" value="LUD_dom"/>
    <property type="match status" value="1"/>
</dbReference>
<protein>
    <recommendedName>
        <fullName evidence="8">4Fe-4S ferredoxin-type domain-containing protein</fullName>
    </recommendedName>
</protein>
<dbReference type="GO" id="GO:0006089">
    <property type="term" value="P:lactate metabolic process"/>
    <property type="evidence" value="ECO:0007669"/>
    <property type="project" value="InterPro"/>
</dbReference>
<dbReference type="Pfam" id="PF13183">
    <property type="entry name" value="Fer4_8"/>
    <property type="match status" value="1"/>
</dbReference>
<keyword evidence="5" id="KW-0249">Electron transport</keyword>
<dbReference type="OrthoDB" id="5241828at2"/>
<dbReference type="Proteomes" id="UP000006056">
    <property type="component" value="Chromosome"/>
</dbReference>
<dbReference type="InterPro" id="IPR003741">
    <property type="entry name" value="LUD_dom"/>
</dbReference>
<organism evidence="9 10">
    <name type="scientific">Terriglobus roseus (strain DSM 18391 / NRRL B-41598 / KBS 63)</name>
    <dbReference type="NCBI Taxonomy" id="926566"/>
    <lineage>
        <taxon>Bacteria</taxon>
        <taxon>Pseudomonadati</taxon>
        <taxon>Acidobacteriota</taxon>
        <taxon>Terriglobia</taxon>
        <taxon>Terriglobales</taxon>
        <taxon>Acidobacteriaceae</taxon>
        <taxon>Terriglobus</taxon>
    </lineage>
</organism>
<evidence type="ECO:0000256" key="2">
    <source>
        <dbReference type="ARBA" id="ARBA00022485"/>
    </source>
</evidence>
<evidence type="ECO:0000256" key="3">
    <source>
        <dbReference type="ARBA" id="ARBA00022723"/>
    </source>
</evidence>
<dbReference type="InterPro" id="IPR004452">
    <property type="entry name" value="LutB/LldF"/>
</dbReference>
<dbReference type="InterPro" id="IPR024569">
    <property type="entry name" value="LutB_C"/>
</dbReference>
<feature type="domain" description="4Fe-4S ferredoxin-type" evidence="8">
    <location>
        <begin position="330"/>
        <end position="351"/>
    </location>
</feature>